<name>A0A4Y2IIH7_ARAVE</name>
<sequence>MSVTSCAILEVLQWAFVLKMRLLHKDCGDYFNDNDYSVPISDSMGPLTLEDVDLVSKNLKGGKTPGLDKIDYKMWTQIFNLDKLILTDLLNCCFKFSYFQIF</sequence>
<evidence type="ECO:0000313" key="2">
    <source>
        <dbReference type="Proteomes" id="UP000499080"/>
    </source>
</evidence>
<accession>A0A4Y2IIH7</accession>
<proteinExistence type="predicted"/>
<dbReference type="EMBL" id="BGPR01002685">
    <property type="protein sequence ID" value="GBM77360.1"/>
    <property type="molecule type" value="Genomic_DNA"/>
</dbReference>
<gene>
    <name evidence="1" type="ORF">AVEN_52730_1</name>
</gene>
<evidence type="ECO:0000313" key="1">
    <source>
        <dbReference type="EMBL" id="GBM77360.1"/>
    </source>
</evidence>
<organism evidence="1 2">
    <name type="scientific">Araneus ventricosus</name>
    <name type="common">Orbweaver spider</name>
    <name type="synonym">Epeira ventricosa</name>
    <dbReference type="NCBI Taxonomy" id="182803"/>
    <lineage>
        <taxon>Eukaryota</taxon>
        <taxon>Metazoa</taxon>
        <taxon>Ecdysozoa</taxon>
        <taxon>Arthropoda</taxon>
        <taxon>Chelicerata</taxon>
        <taxon>Arachnida</taxon>
        <taxon>Araneae</taxon>
        <taxon>Araneomorphae</taxon>
        <taxon>Entelegynae</taxon>
        <taxon>Araneoidea</taxon>
        <taxon>Araneidae</taxon>
        <taxon>Araneus</taxon>
    </lineage>
</organism>
<keyword evidence="2" id="KW-1185">Reference proteome</keyword>
<protein>
    <submittedName>
        <fullName evidence="1">Uncharacterized protein</fullName>
    </submittedName>
</protein>
<dbReference type="AlphaFoldDB" id="A0A4Y2IIH7"/>
<comment type="caution">
    <text evidence="1">The sequence shown here is derived from an EMBL/GenBank/DDBJ whole genome shotgun (WGS) entry which is preliminary data.</text>
</comment>
<dbReference type="Proteomes" id="UP000499080">
    <property type="component" value="Unassembled WGS sequence"/>
</dbReference>
<reference evidence="1 2" key="1">
    <citation type="journal article" date="2019" name="Sci. Rep.">
        <title>Orb-weaving spider Araneus ventricosus genome elucidates the spidroin gene catalogue.</title>
        <authorList>
            <person name="Kono N."/>
            <person name="Nakamura H."/>
            <person name="Ohtoshi R."/>
            <person name="Moran D.A.P."/>
            <person name="Shinohara A."/>
            <person name="Yoshida Y."/>
            <person name="Fujiwara M."/>
            <person name="Mori M."/>
            <person name="Tomita M."/>
            <person name="Arakawa K."/>
        </authorList>
    </citation>
    <scope>NUCLEOTIDE SEQUENCE [LARGE SCALE GENOMIC DNA]</scope>
</reference>
<dbReference type="OrthoDB" id="411871at2759"/>